<dbReference type="SUPFAM" id="SSF51735">
    <property type="entry name" value="NAD(P)-binding Rossmann-fold domains"/>
    <property type="match status" value="1"/>
</dbReference>
<feature type="region of interest" description="Disordered" evidence="1">
    <location>
        <begin position="1"/>
        <end position="36"/>
    </location>
</feature>
<keyword evidence="3" id="KW-1185">Reference proteome</keyword>
<dbReference type="OrthoDB" id="128720at2759"/>
<reference evidence="3" key="1">
    <citation type="submission" date="2014-09" db="EMBL/GenBank/DDBJ databases">
        <authorList>
            <person name="Sharma Rahul"/>
            <person name="Thines Marco"/>
        </authorList>
    </citation>
    <scope>NUCLEOTIDE SEQUENCE [LARGE SCALE GENOMIC DNA]</scope>
</reference>
<dbReference type="RefSeq" id="XP_024575349.1">
    <property type="nucleotide sequence ID" value="XM_024724477.1"/>
</dbReference>
<dbReference type="InterPro" id="IPR036291">
    <property type="entry name" value="NAD(P)-bd_dom_sf"/>
</dbReference>
<name>A0A0P1AEH1_PLAHL</name>
<evidence type="ECO:0000256" key="1">
    <source>
        <dbReference type="SAM" id="MobiDB-lite"/>
    </source>
</evidence>
<evidence type="ECO:0000313" key="2">
    <source>
        <dbReference type="EMBL" id="CEG38980.1"/>
    </source>
</evidence>
<dbReference type="EMBL" id="CCYD01000322">
    <property type="protein sequence ID" value="CEG38980.1"/>
    <property type="molecule type" value="Genomic_DNA"/>
</dbReference>
<dbReference type="Gene3D" id="3.40.50.720">
    <property type="entry name" value="NAD(P)-binding Rossmann-like Domain"/>
    <property type="match status" value="1"/>
</dbReference>
<proteinExistence type="predicted"/>
<feature type="compositionally biased region" description="Polar residues" evidence="1">
    <location>
        <begin position="15"/>
        <end position="35"/>
    </location>
</feature>
<dbReference type="Proteomes" id="UP000054928">
    <property type="component" value="Unassembled WGS sequence"/>
</dbReference>
<protein>
    <submittedName>
        <fullName evidence="2">NAD(P)-binding domain</fullName>
    </submittedName>
</protein>
<dbReference type="OMA" id="CNIRSEI"/>
<sequence>MRELSSPVTTKAEDVSSSPTAMSSQNETLKSSNGTGHRKRVFTFQKRWLHSLPIVERALFETETADEARDLDRLSSETLESNATDTTRQKDVIVCMLCDDPTSKREMTKVWNRLNCRRGRIENHLVSKHPEFMRLLKHKREAEGDVAVQLFLQNLREGRCNARTEINNGLYSQLALTATTHSTFDSEDAESNQKRAKLLESPVDTKDSALYFAAGLTVPRTNTTLSNTVATVDGKSSTCSTLYLDATIPPQWQTIFFNKLVVVTGGDNNNIAFIATQLWLLGANVLLAFCTVSALNEFNIKHNGRFPDPPEDEENMRGVMLPVLVSFQTQKSIDEWCNSIAVKYQRVDFLINYAGSEVIEALSSEKDDHSTNDDPKCIFSSITLIEAICASMSSYCFPDRTISDDTWSTTSTGTIVNVVSGVDDATVEPLVKMLAAKFQPRSVQVNCVLLPPPLEVDDAEVTDHTVTLSHTILFLLSPLSRLLSGSVLRIQSGEIWLPST</sequence>
<dbReference type="GeneID" id="36404077"/>
<accession>A0A0P1AEH1</accession>
<organism evidence="2 3">
    <name type="scientific">Plasmopara halstedii</name>
    <name type="common">Downy mildew of sunflower</name>
    <dbReference type="NCBI Taxonomy" id="4781"/>
    <lineage>
        <taxon>Eukaryota</taxon>
        <taxon>Sar</taxon>
        <taxon>Stramenopiles</taxon>
        <taxon>Oomycota</taxon>
        <taxon>Peronosporomycetes</taxon>
        <taxon>Peronosporales</taxon>
        <taxon>Peronosporaceae</taxon>
        <taxon>Plasmopara</taxon>
    </lineage>
</organism>
<evidence type="ECO:0000313" key="3">
    <source>
        <dbReference type="Proteomes" id="UP000054928"/>
    </source>
</evidence>
<dbReference type="AlphaFoldDB" id="A0A0P1AEH1"/>